<evidence type="ECO:0000256" key="11">
    <source>
        <dbReference type="ARBA" id="ARBA00022908"/>
    </source>
</evidence>
<dbReference type="GO" id="GO:0006508">
    <property type="term" value="P:proteolysis"/>
    <property type="evidence" value="ECO:0007669"/>
    <property type="project" value="UniProtKB-KW"/>
</dbReference>
<dbReference type="InterPro" id="IPR001584">
    <property type="entry name" value="Integrase_cat-core"/>
</dbReference>
<dbReference type="SUPFAM" id="SSF53098">
    <property type="entry name" value="Ribonuclease H-like"/>
    <property type="match status" value="1"/>
</dbReference>
<evidence type="ECO:0000256" key="9">
    <source>
        <dbReference type="ARBA" id="ARBA00022840"/>
    </source>
</evidence>
<evidence type="ECO:0000256" key="2">
    <source>
        <dbReference type="ARBA" id="ARBA00022612"/>
    </source>
</evidence>
<name>A0A5N6NG51_9ASTR</name>
<evidence type="ECO:0000256" key="15">
    <source>
        <dbReference type="ARBA" id="ARBA00023172"/>
    </source>
</evidence>
<dbReference type="PROSITE" id="PS50994">
    <property type="entry name" value="INTEGRASE"/>
    <property type="match status" value="1"/>
</dbReference>
<sequence length="644" mass="72415">MANNSSSLALPPLPVFKGDGYQFWSIRMKTILMSQDLWEFVNTGYNEEDNDRTRLRDHRKKDARAVSLIQQAVHDEVFSRIAAATTSRKAWNLLQTEYQGDSKVKMVKLQSLRREFKTLQMREGEAVAEYLSRVMKNVNQERSYGEVISDQRVIEKFLRSLPQRWDHVVAAIEKSKDLTTMSFDQLMAECWSEPQVQAVVENEDDEDVYRLVMAIGCGNNLENGIWFLDSGCSNHMSGRKEWFRSIDESENPKVKMGDGKSIQVEGKGKVQIEGRDGEITWVIKVTGNNMFPFDITKLDKNQKSLAALGCAESLIWHQRYGHMYEQGLKLLTEKNIVYGMPKTIKPWTACSSCALGKLVKKLFSKGSLRANRVIELVHADLCGPMSEKSLGGTRIDNESGQRISTLRTDRGGEFCSKEFNAFCEEHGIRRDLTTPYTPEQNGVAERRNRTIIDMVRCMLFEKNLSKVLWGEAVATAVYLLNRAPTKALNDPHQLRKKLDPKSNKCVFVGYCTNSKAYRLFDITKKSIVICRDVVFDEQGKWNGSDQGEDGVPKTVMQFTVEENSHDDAPISSTFEVGESSQTNELSNGKSHEVNSGGNQSVSGGTIEINYEGMGDSSVGPQTPNTSMSTHSSGGSHSTPPLRTR</sequence>
<protein>
    <recommendedName>
        <fullName evidence="17">Integrase catalytic domain-containing protein</fullName>
    </recommendedName>
</protein>
<dbReference type="OrthoDB" id="8063676at2759"/>
<dbReference type="PANTHER" id="PTHR42648">
    <property type="entry name" value="TRANSPOSASE, PUTATIVE-RELATED"/>
    <property type="match status" value="1"/>
</dbReference>
<dbReference type="GO" id="GO:0046872">
    <property type="term" value="F:metal ion binding"/>
    <property type="evidence" value="ECO:0007669"/>
    <property type="project" value="UniProtKB-KW"/>
</dbReference>
<dbReference type="InterPro" id="IPR025724">
    <property type="entry name" value="GAG-pre-integrase_dom"/>
</dbReference>
<dbReference type="GO" id="GO:0004519">
    <property type="term" value="F:endonuclease activity"/>
    <property type="evidence" value="ECO:0007669"/>
    <property type="project" value="UniProtKB-KW"/>
</dbReference>
<accession>A0A5N6NG51</accession>
<keyword evidence="4" id="KW-0540">Nuclease</keyword>
<dbReference type="Pfam" id="PF14223">
    <property type="entry name" value="Retrotran_gag_2"/>
    <property type="match status" value="1"/>
</dbReference>
<reference evidence="18 19" key="1">
    <citation type="submission" date="2019-05" db="EMBL/GenBank/DDBJ databases">
        <title>Mikania micrantha, genome provides insights into the molecular mechanism of rapid growth.</title>
        <authorList>
            <person name="Liu B."/>
        </authorList>
    </citation>
    <scope>NUCLEOTIDE SEQUENCE [LARGE SCALE GENOMIC DNA]</scope>
    <source>
        <strain evidence="18">NLD-2019</strain>
        <tissue evidence="18">Leaf</tissue>
    </source>
</reference>
<dbReference type="PANTHER" id="PTHR42648:SF11">
    <property type="entry name" value="TRANSPOSON TY4-P GAG-POL POLYPROTEIN"/>
    <property type="match status" value="1"/>
</dbReference>
<keyword evidence="2" id="KW-1188">Viral release from host cell</keyword>
<evidence type="ECO:0000256" key="10">
    <source>
        <dbReference type="ARBA" id="ARBA00022842"/>
    </source>
</evidence>
<dbReference type="InterPro" id="IPR039537">
    <property type="entry name" value="Retrotran_Ty1/copia-like"/>
</dbReference>
<keyword evidence="10" id="KW-0460">Magnesium</keyword>
<dbReference type="Proteomes" id="UP000326396">
    <property type="component" value="Linkage Group LG19"/>
</dbReference>
<keyword evidence="5" id="KW-0479">Metal-binding</keyword>
<evidence type="ECO:0000256" key="12">
    <source>
        <dbReference type="ARBA" id="ARBA00022918"/>
    </source>
</evidence>
<keyword evidence="9" id="KW-0067">ATP-binding</keyword>
<dbReference type="InterPro" id="IPR054722">
    <property type="entry name" value="PolX-like_BBD"/>
</dbReference>
<keyword evidence="12" id="KW-0695">RNA-directed DNA polymerase</keyword>
<evidence type="ECO:0000256" key="1">
    <source>
        <dbReference type="ARBA" id="ARBA00002180"/>
    </source>
</evidence>
<keyword evidence="13" id="KW-0239">DNA-directed DNA polymerase</keyword>
<evidence type="ECO:0000256" key="7">
    <source>
        <dbReference type="ARBA" id="ARBA00022759"/>
    </source>
</evidence>
<organism evidence="18 19">
    <name type="scientific">Mikania micrantha</name>
    <name type="common">bitter vine</name>
    <dbReference type="NCBI Taxonomy" id="192012"/>
    <lineage>
        <taxon>Eukaryota</taxon>
        <taxon>Viridiplantae</taxon>
        <taxon>Streptophyta</taxon>
        <taxon>Embryophyta</taxon>
        <taxon>Tracheophyta</taxon>
        <taxon>Spermatophyta</taxon>
        <taxon>Magnoliopsida</taxon>
        <taxon>eudicotyledons</taxon>
        <taxon>Gunneridae</taxon>
        <taxon>Pentapetalae</taxon>
        <taxon>asterids</taxon>
        <taxon>campanulids</taxon>
        <taxon>Asterales</taxon>
        <taxon>Asteraceae</taxon>
        <taxon>Asteroideae</taxon>
        <taxon>Heliantheae alliance</taxon>
        <taxon>Eupatorieae</taxon>
        <taxon>Mikania</taxon>
    </lineage>
</organism>
<evidence type="ECO:0000256" key="5">
    <source>
        <dbReference type="ARBA" id="ARBA00022723"/>
    </source>
</evidence>
<evidence type="ECO:0000256" key="16">
    <source>
        <dbReference type="SAM" id="MobiDB-lite"/>
    </source>
</evidence>
<dbReference type="EMBL" id="SZYD01000011">
    <property type="protein sequence ID" value="KAD4888061.1"/>
    <property type="molecule type" value="Genomic_DNA"/>
</dbReference>
<dbReference type="GO" id="GO:0005524">
    <property type="term" value="F:ATP binding"/>
    <property type="evidence" value="ECO:0007669"/>
    <property type="project" value="UniProtKB-KW"/>
</dbReference>
<evidence type="ECO:0000313" key="19">
    <source>
        <dbReference type="Proteomes" id="UP000326396"/>
    </source>
</evidence>
<dbReference type="GO" id="GO:0006310">
    <property type="term" value="P:DNA recombination"/>
    <property type="evidence" value="ECO:0007669"/>
    <property type="project" value="UniProtKB-KW"/>
</dbReference>
<keyword evidence="13" id="KW-0808">Transferase</keyword>
<evidence type="ECO:0000313" key="18">
    <source>
        <dbReference type="EMBL" id="KAD4888061.1"/>
    </source>
</evidence>
<keyword evidence="7" id="KW-0255">Endonuclease</keyword>
<dbReference type="GO" id="GO:0008233">
    <property type="term" value="F:peptidase activity"/>
    <property type="evidence" value="ECO:0007669"/>
    <property type="project" value="UniProtKB-KW"/>
</dbReference>
<evidence type="ECO:0000256" key="4">
    <source>
        <dbReference type="ARBA" id="ARBA00022722"/>
    </source>
</evidence>
<keyword evidence="3" id="KW-0645">Protease</keyword>
<evidence type="ECO:0000256" key="8">
    <source>
        <dbReference type="ARBA" id="ARBA00022801"/>
    </source>
</evidence>
<feature type="domain" description="Integrase catalytic" evidence="17">
    <location>
        <begin position="405"/>
        <end position="501"/>
    </location>
</feature>
<keyword evidence="6" id="KW-0547">Nucleotide-binding</keyword>
<dbReference type="GO" id="GO:0003887">
    <property type="term" value="F:DNA-directed DNA polymerase activity"/>
    <property type="evidence" value="ECO:0007669"/>
    <property type="project" value="UniProtKB-KW"/>
</dbReference>
<dbReference type="Pfam" id="PF13976">
    <property type="entry name" value="gag_pre-integrs"/>
    <property type="match status" value="1"/>
</dbReference>
<feature type="compositionally biased region" description="Polar residues" evidence="16">
    <location>
        <begin position="570"/>
        <end position="588"/>
    </location>
</feature>
<dbReference type="GO" id="GO:0015074">
    <property type="term" value="P:DNA integration"/>
    <property type="evidence" value="ECO:0007669"/>
    <property type="project" value="UniProtKB-KW"/>
</dbReference>
<evidence type="ECO:0000256" key="6">
    <source>
        <dbReference type="ARBA" id="ARBA00022741"/>
    </source>
</evidence>
<feature type="region of interest" description="Disordered" evidence="16">
    <location>
        <begin position="564"/>
        <end position="644"/>
    </location>
</feature>
<keyword evidence="14" id="KW-0917">Virion maturation</keyword>
<dbReference type="GO" id="GO:0003964">
    <property type="term" value="F:RNA-directed DNA polymerase activity"/>
    <property type="evidence" value="ECO:0007669"/>
    <property type="project" value="UniProtKB-KW"/>
</dbReference>
<dbReference type="InterPro" id="IPR057670">
    <property type="entry name" value="SH3_retrovirus"/>
</dbReference>
<keyword evidence="19" id="KW-1185">Reference proteome</keyword>
<dbReference type="InterPro" id="IPR036397">
    <property type="entry name" value="RNaseH_sf"/>
</dbReference>
<keyword evidence="8" id="KW-0378">Hydrolase</keyword>
<evidence type="ECO:0000256" key="13">
    <source>
        <dbReference type="ARBA" id="ARBA00022932"/>
    </source>
</evidence>
<keyword evidence="11" id="KW-0229">DNA integration</keyword>
<dbReference type="AlphaFoldDB" id="A0A5N6NG51"/>
<dbReference type="InterPro" id="IPR012337">
    <property type="entry name" value="RNaseH-like_sf"/>
</dbReference>
<dbReference type="Gene3D" id="3.30.420.10">
    <property type="entry name" value="Ribonuclease H-like superfamily/Ribonuclease H"/>
    <property type="match status" value="1"/>
</dbReference>
<dbReference type="Pfam" id="PF22936">
    <property type="entry name" value="Pol_BBD"/>
    <property type="match status" value="1"/>
</dbReference>
<dbReference type="GO" id="GO:0003676">
    <property type="term" value="F:nucleic acid binding"/>
    <property type="evidence" value="ECO:0007669"/>
    <property type="project" value="InterPro"/>
</dbReference>
<dbReference type="Pfam" id="PF25597">
    <property type="entry name" value="SH3_retrovirus"/>
    <property type="match status" value="1"/>
</dbReference>
<proteinExistence type="predicted"/>
<evidence type="ECO:0000256" key="14">
    <source>
        <dbReference type="ARBA" id="ARBA00023113"/>
    </source>
</evidence>
<keyword evidence="13" id="KW-0548">Nucleotidyltransferase</keyword>
<comment type="caution">
    <text evidence="18">The sequence shown here is derived from an EMBL/GenBank/DDBJ whole genome shotgun (WGS) entry which is preliminary data.</text>
</comment>
<comment type="function">
    <text evidence="1">The aspartyl protease (PR) mediates the proteolytic cleavages of the Gag and Gag-Pol polyproteins after assembly of the VLP.</text>
</comment>
<feature type="compositionally biased region" description="Low complexity" evidence="16">
    <location>
        <begin position="593"/>
        <end position="604"/>
    </location>
</feature>
<evidence type="ECO:0000256" key="3">
    <source>
        <dbReference type="ARBA" id="ARBA00022670"/>
    </source>
</evidence>
<feature type="compositionally biased region" description="Low complexity" evidence="16">
    <location>
        <begin position="625"/>
        <end position="638"/>
    </location>
</feature>
<evidence type="ECO:0000259" key="17">
    <source>
        <dbReference type="PROSITE" id="PS50994"/>
    </source>
</evidence>
<keyword evidence="15" id="KW-0233">DNA recombination</keyword>
<gene>
    <name evidence="18" type="ORF">E3N88_20134</name>
</gene>